<accession>A0A9Q0H2V4</accession>
<dbReference type="InterPro" id="IPR039764">
    <property type="entry name" value="HABP4/SERBP1-like"/>
</dbReference>
<reference evidence="5" key="1">
    <citation type="journal article" date="2023" name="Plant J.">
        <title>The genome of the king protea, Protea cynaroides.</title>
        <authorList>
            <person name="Chang J."/>
            <person name="Duong T.A."/>
            <person name="Schoeman C."/>
            <person name="Ma X."/>
            <person name="Roodt D."/>
            <person name="Barker N."/>
            <person name="Li Z."/>
            <person name="Van de Peer Y."/>
            <person name="Mizrachi E."/>
        </authorList>
    </citation>
    <scope>NUCLEOTIDE SEQUENCE</scope>
    <source>
        <tissue evidence="5">Young leaves</tissue>
    </source>
</reference>
<dbReference type="SMART" id="SM01233">
    <property type="entry name" value="HABP4_PAI-RBP1"/>
    <property type="match status" value="1"/>
</dbReference>
<feature type="compositionally biased region" description="Gly residues" evidence="3">
    <location>
        <begin position="137"/>
        <end position="146"/>
    </location>
</feature>
<dbReference type="GO" id="GO:0005634">
    <property type="term" value="C:nucleus"/>
    <property type="evidence" value="ECO:0007669"/>
    <property type="project" value="TreeGrafter"/>
</dbReference>
<comment type="caution">
    <text evidence="5">The sequence shown here is derived from an EMBL/GenBank/DDBJ whole genome shotgun (WGS) entry which is preliminary data.</text>
</comment>
<dbReference type="PANTHER" id="PTHR12299:SF62">
    <property type="entry name" value="ASPARTATE, GLYCINE, LYSINE AND SERINE-RICH PROTEIN-LIKE"/>
    <property type="match status" value="1"/>
</dbReference>
<dbReference type="AlphaFoldDB" id="A0A9Q0H2V4"/>
<evidence type="ECO:0000256" key="1">
    <source>
        <dbReference type="ARBA" id="ARBA00004496"/>
    </source>
</evidence>
<keyword evidence="2" id="KW-0963">Cytoplasm</keyword>
<feature type="compositionally biased region" description="Gly residues" evidence="3">
    <location>
        <begin position="74"/>
        <end position="86"/>
    </location>
</feature>
<feature type="region of interest" description="Disordered" evidence="3">
    <location>
        <begin position="369"/>
        <end position="418"/>
    </location>
</feature>
<feature type="compositionally biased region" description="Basic and acidic residues" evidence="3">
    <location>
        <begin position="170"/>
        <end position="227"/>
    </location>
</feature>
<gene>
    <name evidence="5" type="ORF">NE237_013375</name>
</gene>
<protein>
    <recommendedName>
        <fullName evidence="4">Hyaluronan/mRNA-binding protein domain-containing protein</fullName>
    </recommendedName>
</protein>
<evidence type="ECO:0000259" key="4">
    <source>
        <dbReference type="SMART" id="SM01233"/>
    </source>
</evidence>
<dbReference type="OrthoDB" id="784393at2759"/>
<feature type="region of interest" description="Disordered" evidence="3">
    <location>
        <begin position="31"/>
        <end position="285"/>
    </location>
</feature>
<dbReference type="Pfam" id="PF04774">
    <property type="entry name" value="HABP4_PAI-RBP1"/>
    <property type="match status" value="1"/>
</dbReference>
<feature type="compositionally biased region" description="Basic and acidic residues" evidence="3">
    <location>
        <begin position="248"/>
        <end position="261"/>
    </location>
</feature>
<dbReference type="Proteomes" id="UP001141806">
    <property type="component" value="Unassembled WGS sequence"/>
</dbReference>
<feature type="compositionally biased region" description="Basic and acidic residues" evidence="3">
    <location>
        <begin position="338"/>
        <end position="356"/>
    </location>
</feature>
<dbReference type="Pfam" id="PF09598">
    <property type="entry name" value="Stm1_N"/>
    <property type="match status" value="1"/>
</dbReference>
<feature type="compositionally biased region" description="Basic residues" evidence="3">
    <location>
        <begin position="113"/>
        <end position="126"/>
    </location>
</feature>
<evidence type="ECO:0000256" key="2">
    <source>
        <dbReference type="ARBA" id="ARBA00022490"/>
    </source>
</evidence>
<evidence type="ECO:0000313" key="6">
    <source>
        <dbReference type="Proteomes" id="UP001141806"/>
    </source>
</evidence>
<evidence type="ECO:0000313" key="5">
    <source>
        <dbReference type="EMBL" id="KAJ4956592.1"/>
    </source>
</evidence>
<organism evidence="5 6">
    <name type="scientific">Protea cynaroides</name>
    <dbReference type="NCBI Taxonomy" id="273540"/>
    <lineage>
        <taxon>Eukaryota</taxon>
        <taxon>Viridiplantae</taxon>
        <taxon>Streptophyta</taxon>
        <taxon>Embryophyta</taxon>
        <taxon>Tracheophyta</taxon>
        <taxon>Spermatophyta</taxon>
        <taxon>Magnoliopsida</taxon>
        <taxon>Proteales</taxon>
        <taxon>Proteaceae</taxon>
        <taxon>Protea</taxon>
    </lineage>
</organism>
<evidence type="ECO:0000256" key="3">
    <source>
        <dbReference type="SAM" id="MobiDB-lite"/>
    </source>
</evidence>
<feature type="compositionally biased region" description="Acidic residues" evidence="3">
    <location>
        <begin position="275"/>
        <end position="285"/>
    </location>
</feature>
<comment type="subcellular location">
    <subcellularLocation>
        <location evidence="1">Cytoplasm</location>
    </subcellularLocation>
</comment>
<feature type="region of interest" description="Disordered" evidence="3">
    <location>
        <begin position="338"/>
        <end position="357"/>
    </location>
</feature>
<dbReference type="GO" id="GO:0003723">
    <property type="term" value="F:RNA binding"/>
    <property type="evidence" value="ECO:0007669"/>
    <property type="project" value="InterPro"/>
</dbReference>
<sequence length="418" mass="45388">MARQGNSFALLLDEEGDDVTTLIANVAAKVVSSPPVPVEKKQPQKKIQQPGSAPSAIGTESVRAERGRGRGGRGRGGSGRDGGQFGNGRANGYQRNNYGDSDGFAADDGTRGRGGRGRGRGGRGRGRGGFNEDRGFGNEGVQGYGGSDNQVQGGAGDGWEETGESQGRPFRNENRPFRNDYRNEGGERRSYGGERRRYFGDRDGGRYGKVEEQVASEKKEEQGDLKDQSGNNGNSNNVGEWAAAEITEVPKDADHDQKKPEQVASHDAADKKSPEEEEVDNEMTLDEYEKLLSDKRKALEALKTEERKVTLDKDFELMQVIEKKKQETLFIKLKSERDKLKKKDSLEKEEKARKPEPVNITEFLGDKYVGTAARGRGRGRGRGGSRGGRQGSEAAAAPAPRIEDPGQFPVLGGTAIKA</sequence>
<dbReference type="EMBL" id="JAMYWD010000011">
    <property type="protein sequence ID" value="KAJ4956592.1"/>
    <property type="molecule type" value="Genomic_DNA"/>
</dbReference>
<name>A0A9Q0H2V4_9MAGN</name>
<feature type="domain" description="Hyaluronan/mRNA-binding protein" evidence="4">
    <location>
        <begin position="182"/>
        <end position="310"/>
    </location>
</feature>
<dbReference type="InterPro" id="IPR019084">
    <property type="entry name" value="STM1-like_N"/>
</dbReference>
<keyword evidence="6" id="KW-1185">Reference proteome</keyword>
<dbReference type="GO" id="GO:0005737">
    <property type="term" value="C:cytoplasm"/>
    <property type="evidence" value="ECO:0007669"/>
    <property type="project" value="UniProtKB-SubCell"/>
</dbReference>
<dbReference type="InterPro" id="IPR006861">
    <property type="entry name" value="HABP4_PAIRBP1-bd"/>
</dbReference>
<dbReference type="PANTHER" id="PTHR12299">
    <property type="entry name" value="HYALURONIC ACID-BINDING PROTEIN 4"/>
    <property type="match status" value="1"/>
</dbReference>
<proteinExistence type="predicted"/>